<evidence type="ECO:0000313" key="3">
    <source>
        <dbReference type="Proteomes" id="UP001151532"/>
    </source>
</evidence>
<comment type="caution">
    <text evidence="2">The sequence shown here is derived from an EMBL/GenBank/DDBJ whole genome shotgun (WGS) entry which is preliminary data.</text>
</comment>
<protein>
    <submittedName>
        <fullName evidence="2">Uncharacterized protein</fullName>
    </submittedName>
</protein>
<dbReference type="EMBL" id="JAPFFK010000007">
    <property type="protein sequence ID" value="KAJ6756832.1"/>
    <property type="molecule type" value="Genomic_DNA"/>
</dbReference>
<reference evidence="2" key="2">
    <citation type="journal article" date="2023" name="Int. J. Mol. Sci.">
        <title>De Novo Assembly and Annotation of 11 Diverse Shrub Willow (Salix) Genomes Reveals Novel Gene Organization in Sex-Linked Regions.</title>
        <authorList>
            <person name="Hyden B."/>
            <person name="Feng K."/>
            <person name="Yates T.B."/>
            <person name="Jawdy S."/>
            <person name="Cereghino C."/>
            <person name="Smart L.B."/>
            <person name="Muchero W."/>
        </authorList>
    </citation>
    <scope>NUCLEOTIDE SEQUENCE</scope>
    <source>
        <tissue evidence="2">Shoot tip</tissue>
    </source>
</reference>
<feature type="region of interest" description="Disordered" evidence="1">
    <location>
        <begin position="30"/>
        <end position="104"/>
    </location>
</feature>
<dbReference type="Proteomes" id="UP001151532">
    <property type="component" value="Chromosome 16"/>
</dbReference>
<gene>
    <name evidence="2" type="ORF">OIU79_029089</name>
</gene>
<name>A0A9Q0VY03_SALPP</name>
<dbReference type="OrthoDB" id="21123at2759"/>
<evidence type="ECO:0000256" key="1">
    <source>
        <dbReference type="SAM" id="MobiDB-lite"/>
    </source>
</evidence>
<feature type="compositionally biased region" description="Basic and acidic residues" evidence="1">
    <location>
        <begin position="81"/>
        <end position="95"/>
    </location>
</feature>
<evidence type="ECO:0000313" key="2">
    <source>
        <dbReference type="EMBL" id="KAJ6756832.1"/>
    </source>
</evidence>
<keyword evidence="3" id="KW-1185">Reference proteome</keyword>
<feature type="compositionally biased region" description="Basic and acidic residues" evidence="1">
    <location>
        <begin position="47"/>
        <end position="56"/>
    </location>
</feature>
<reference evidence="2" key="1">
    <citation type="submission" date="2022-11" db="EMBL/GenBank/DDBJ databases">
        <authorList>
            <person name="Hyden B.L."/>
            <person name="Feng K."/>
            <person name="Yates T."/>
            <person name="Jawdy S."/>
            <person name="Smart L.B."/>
            <person name="Muchero W."/>
        </authorList>
    </citation>
    <scope>NUCLEOTIDE SEQUENCE</scope>
    <source>
        <tissue evidence="2">Shoot tip</tissue>
    </source>
</reference>
<accession>A0A9Q0VY03</accession>
<sequence>MSVLKGKEGERLVITSIHLLKNNLIQNMSELNGKRKQSPHGLSNPRAVEEDVQDAHRKNHGKSMNERYLLEGSTGSTDFVPCRKERSMKNPREGRSYASAESVHHDSIYKCQSVASKLTKEE</sequence>
<dbReference type="AlphaFoldDB" id="A0A9Q0VY03"/>
<organism evidence="2 3">
    <name type="scientific">Salix purpurea</name>
    <name type="common">Purple osier willow</name>
    <dbReference type="NCBI Taxonomy" id="77065"/>
    <lineage>
        <taxon>Eukaryota</taxon>
        <taxon>Viridiplantae</taxon>
        <taxon>Streptophyta</taxon>
        <taxon>Embryophyta</taxon>
        <taxon>Tracheophyta</taxon>
        <taxon>Spermatophyta</taxon>
        <taxon>Magnoliopsida</taxon>
        <taxon>eudicotyledons</taxon>
        <taxon>Gunneridae</taxon>
        <taxon>Pentapetalae</taxon>
        <taxon>rosids</taxon>
        <taxon>fabids</taxon>
        <taxon>Malpighiales</taxon>
        <taxon>Salicaceae</taxon>
        <taxon>Saliceae</taxon>
        <taxon>Salix</taxon>
    </lineage>
</organism>
<proteinExistence type="predicted"/>